<dbReference type="InterPro" id="IPR013273">
    <property type="entry name" value="ADAMTS/ADAMTS-like"/>
</dbReference>
<dbReference type="Gene3D" id="2.60.120.830">
    <property type="match status" value="1"/>
</dbReference>
<feature type="binding site" evidence="11">
    <location>
        <position position="247"/>
    </location>
    <ligand>
        <name>Ca(2+)</name>
        <dbReference type="ChEBI" id="CHEBI:29108"/>
        <label>1</label>
    </ligand>
</feature>
<keyword evidence="3" id="KW-0645">Protease</keyword>
<feature type="binding site" evidence="11 13">
    <location>
        <position position="192"/>
    </location>
    <ligand>
        <name>Zn(2+)</name>
        <dbReference type="ChEBI" id="CHEBI:29105"/>
        <note>catalytic</note>
    </ligand>
</feature>
<evidence type="ECO:0000256" key="11">
    <source>
        <dbReference type="PIRSR" id="PIRSR613273-2"/>
    </source>
</evidence>
<evidence type="ECO:0000256" key="10">
    <source>
        <dbReference type="PIRSR" id="PIRSR613273-1"/>
    </source>
</evidence>
<dbReference type="Proteomes" id="UP001497525">
    <property type="component" value="Unassembled WGS sequence"/>
</dbReference>
<dbReference type="SMART" id="SM00209">
    <property type="entry name" value="TSP1"/>
    <property type="match status" value="1"/>
</dbReference>
<evidence type="ECO:0000256" key="14">
    <source>
        <dbReference type="SAM" id="SignalP"/>
    </source>
</evidence>
<dbReference type="Gene3D" id="3.40.1620.60">
    <property type="match status" value="1"/>
</dbReference>
<dbReference type="Pfam" id="PF01421">
    <property type="entry name" value="Reprolysin"/>
    <property type="match status" value="1"/>
</dbReference>
<proteinExistence type="predicted"/>
<dbReference type="InterPro" id="IPR001590">
    <property type="entry name" value="Peptidase_M12B"/>
</dbReference>
<dbReference type="PANTHER" id="PTHR13723:SF304">
    <property type="entry name" value="A DISINTEGRIN AND METALLOPROTEINASE WITH THROMBOSPONDIN MOTIFS 2-LIKE PROTEIN"/>
    <property type="match status" value="1"/>
</dbReference>
<dbReference type="Gene3D" id="3.40.390.10">
    <property type="entry name" value="Collagenase (Catalytic Domain)"/>
    <property type="match status" value="1"/>
</dbReference>
<dbReference type="AlphaFoldDB" id="A0AAV2TBD1"/>
<feature type="disulfide bond" evidence="12">
    <location>
        <begin position="294"/>
        <end position="328"/>
    </location>
</feature>
<dbReference type="SUPFAM" id="SSF82895">
    <property type="entry name" value="TSP-1 type 1 repeat"/>
    <property type="match status" value="1"/>
</dbReference>
<reference evidence="16" key="1">
    <citation type="submission" date="2024-06" db="EMBL/GenBank/DDBJ databases">
        <authorList>
            <person name="Liu X."/>
            <person name="Lenzi L."/>
            <person name="Haldenby T S."/>
            <person name="Uol C."/>
        </authorList>
    </citation>
    <scope>NUCLEOTIDE SEQUENCE</scope>
</reference>
<keyword evidence="14" id="KW-0732">Signal</keyword>
<dbReference type="PRINTS" id="PR01857">
    <property type="entry name" value="ADAMTSFAMILY"/>
</dbReference>
<evidence type="ECO:0000256" key="4">
    <source>
        <dbReference type="ARBA" id="ARBA00022723"/>
    </source>
</evidence>
<feature type="disulfide bond" evidence="12">
    <location>
        <begin position="355"/>
        <end position="393"/>
    </location>
</feature>
<dbReference type="PROSITE" id="PS50215">
    <property type="entry name" value="ADAM_MEPRO"/>
    <property type="match status" value="1"/>
</dbReference>
<evidence type="ECO:0000256" key="1">
    <source>
        <dbReference type="ARBA" id="ARBA00004613"/>
    </source>
</evidence>
<dbReference type="InterPro" id="IPR036383">
    <property type="entry name" value="TSP1_rpt_sf"/>
</dbReference>
<evidence type="ECO:0000256" key="2">
    <source>
        <dbReference type="ARBA" id="ARBA00022525"/>
    </source>
</evidence>
<dbReference type="EMBL" id="CAXLJL010000179">
    <property type="protein sequence ID" value="CAL5134151.1"/>
    <property type="molecule type" value="Genomic_DNA"/>
</dbReference>
<evidence type="ECO:0000256" key="6">
    <source>
        <dbReference type="ARBA" id="ARBA00022833"/>
    </source>
</evidence>
<dbReference type="GO" id="GO:0004222">
    <property type="term" value="F:metalloendopeptidase activity"/>
    <property type="evidence" value="ECO:0007669"/>
    <property type="project" value="InterPro"/>
</dbReference>
<gene>
    <name evidence="16" type="ORF">CDAUBV1_LOCUS7375</name>
</gene>
<feature type="binding site" evidence="11">
    <location>
        <position position="250"/>
    </location>
    <ligand>
        <name>Ca(2+)</name>
        <dbReference type="ChEBI" id="CHEBI:29108"/>
        <label>2</label>
    </ligand>
</feature>
<dbReference type="Pfam" id="PF00090">
    <property type="entry name" value="TSP_1"/>
    <property type="match status" value="1"/>
</dbReference>
<comment type="caution">
    <text evidence="13">Lacks conserved residue(s) required for the propagation of feature annotation.</text>
</comment>
<accession>A0AAV2TBD1</accession>
<dbReference type="SUPFAM" id="SSF55486">
    <property type="entry name" value="Metalloproteases ('zincins'), catalytic domain"/>
    <property type="match status" value="1"/>
</dbReference>
<feature type="binding site" evidence="11">
    <location>
        <position position="55"/>
    </location>
    <ligand>
        <name>Ca(2+)</name>
        <dbReference type="ChEBI" id="CHEBI:29108"/>
        <label>2</label>
    </ligand>
</feature>
<dbReference type="GO" id="GO:0006508">
    <property type="term" value="P:proteolysis"/>
    <property type="evidence" value="ECO:0007669"/>
    <property type="project" value="UniProtKB-KW"/>
</dbReference>
<evidence type="ECO:0000256" key="12">
    <source>
        <dbReference type="PIRSR" id="PIRSR613273-3"/>
    </source>
</evidence>
<evidence type="ECO:0000256" key="5">
    <source>
        <dbReference type="ARBA" id="ARBA00022801"/>
    </source>
</evidence>
<dbReference type="PANTHER" id="PTHR13723">
    <property type="entry name" value="ADAMTS A DISINTEGRIN AND METALLOPROTEASE WITH THROMBOSPONDIN MOTIFS PROTEASE"/>
    <property type="match status" value="1"/>
</dbReference>
<feature type="binding site" evidence="11 13">
    <location>
        <position position="188"/>
    </location>
    <ligand>
        <name>Zn(2+)</name>
        <dbReference type="ChEBI" id="CHEBI:29105"/>
        <note>catalytic</note>
    </ligand>
</feature>
<dbReference type="InterPro" id="IPR000884">
    <property type="entry name" value="TSP1_rpt"/>
</dbReference>
<comment type="caution">
    <text evidence="16">The sequence shown here is derived from an EMBL/GenBank/DDBJ whole genome shotgun (WGS) entry which is preliminary data.</text>
</comment>
<sequence>MCVLSSAYQLLLYSLAVSAVRDSIYSIHNSQEEFTRRGHQTTGKRLSTDQHHWIETIVFADHTVQQRFASQAKAQEYIITLMEMTDKLFQHSSLGMNLSLVVQEIIWIDEIESNKLLWGPSLIRSVHRFCNWALTNYYVRYNYDHALFISRNIVQAAGISPLGQMCNVQYSCTLAEDSGFFSAYPIAHEIMHSLGVEHDGEGNGCDQSGLTGNIMAPMILSASYNHYWSDCSRLVLQGAMRLQKFSCLLDYPFIRTDYRMKKPPGWRWSLDEQCQVLTGSHVSKHCPGVGEFACQELWCSLSGAADSCDRMLNHGLLDGTPCGYAKKCRDGKCVSTEQETSDLEGWSTFSPWTPCSRSQGIGTQYRERNCLGTPSGNDASTRCPGDPIEYRLCKGAEESDNSFYVDDREAQCSRYNKFKLRGSYFNWLPYVDAKRPCQLNCFSRQTGQILEGALPVRDSTQCSYENPDHRCVQSVCIPFDCRGVVNGTAIRDKCGVCEGNGSTCFSIQHNISRNLTISDGNRIVYLLPNMARELKVRKKTGTHKMSLFDMENMEFLVRGETVPFNETIRRVYLGAEFTFRDDYISTKGPIHGNLAIRAHQTDSDGNIDGLDISITYVLSVNGA</sequence>
<evidence type="ECO:0000313" key="17">
    <source>
        <dbReference type="Proteomes" id="UP001497525"/>
    </source>
</evidence>
<keyword evidence="11" id="KW-0106">Calcium</keyword>
<dbReference type="PROSITE" id="PS50092">
    <property type="entry name" value="TSP1"/>
    <property type="match status" value="1"/>
</dbReference>
<feature type="disulfide bond" evidence="12">
    <location>
        <begin position="130"/>
        <end position="172"/>
    </location>
</feature>
<dbReference type="InterPro" id="IPR041645">
    <property type="entry name" value="ADAMTS_CR_2"/>
</dbReference>
<comment type="cofactor">
    <cofactor evidence="11">
        <name>Zn(2+)</name>
        <dbReference type="ChEBI" id="CHEBI:29105"/>
    </cofactor>
    <text evidence="11">Binds 1 zinc ion per subunit.</text>
</comment>
<evidence type="ECO:0000259" key="15">
    <source>
        <dbReference type="PROSITE" id="PS50215"/>
    </source>
</evidence>
<feature type="binding site" evidence="11">
    <location>
        <position position="55"/>
    </location>
    <ligand>
        <name>Ca(2+)</name>
        <dbReference type="ChEBI" id="CHEBI:29108"/>
        <label>1</label>
    </ligand>
</feature>
<keyword evidence="4 11" id="KW-0479">Metal-binding</keyword>
<feature type="binding site" evidence="11 13">
    <location>
        <position position="198"/>
    </location>
    <ligand>
        <name>Zn(2+)</name>
        <dbReference type="ChEBI" id="CHEBI:29105"/>
        <note>catalytic</note>
    </ligand>
</feature>
<dbReference type="GO" id="GO:0031012">
    <property type="term" value="C:extracellular matrix"/>
    <property type="evidence" value="ECO:0007669"/>
    <property type="project" value="TreeGrafter"/>
</dbReference>
<keyword evidence="2" id="KW-0964">Secreted</keyword>
<comment type="subcellular location">
    <subcellularLocation>
        <location evidence="1">Secreted</location>
    </subcellularLocation>
</comment>
<protein>
    <recommendedName>
        <fullName evidence="15">Peptidase M12B domain-containing protein</fullName>
    </recommendedName>
</protein>
<feature type="domain" description="Peptidase M12B" evidence="15">
    <location>
        <begin position="52"/>
        <end position="252"/>
    </location>
</feature>
<keyword evidence="7" id="KW-0482">Metalloprotease</keyword>
<feature type="disulfide bond" evidence="12">
    <location>
        <begin position="322"/>
        <end position="333"/>
    </location>
</feature>
<dbReference type="Gene3D" id="2.20.100.10">
    <property type="entry name" value="Thrombospondin type-1 (TSP1) repeat"/>
    <property type="match status" value="1"/>
</dbReference>
<evidence type="ECO:0000256" key="3">
    <source>
        <dbReference type="ARBA" id="ARBA00022670"/>
    </source>
</evidence>
<feature type="disulfide bond" evidence="12">
    <location>
        <begin position="205"/>
        <end position="231"/>
    </location>
</feature>
<feature type="disulfide bond" evidence="12">
    <location>
        <begin position="166"/>
        <end position="247"/>
    </location>
</feature>
<feature type="signal peptide" evidence="14">
    <location>
        <begin position="1"/>
        <end position="19"/>
    </location>
</feature>
<dbReference type="GO" id="GO:0030198">
    <property type="term" value="P:extracellular matrix organization"/>
    <property type="evidence" value="ECO:0007669"/>
    <property type="project" value="InterPro"/>
</dbReference>
<evidence type="ECO:0000256" key="8">
    <source>
        <dbReference type="ARBA" id="ARBA00023157"/>
    </source>
</evidence>
<dbReference type="GO" id="GO:0046872">
    <property type="term" value="F:metal ion binding"/>
    <property type="evidence" value="ECO:0007669"/>
    <property type="project" value="UniProtKB-KW"/>
</dbReference>
<keyword evidence="6 11" id="KW-0862">Zinc</keyword>
<dbReference type="Pfam" id="PF17771">
    <property type="entry name" value="ADAMTS_CR_2"/>
    <property type="match status" value="1"/>
</dbReference>
<feature type="disulfide bond" evidence="12">
    <location>
        <begin position="370"/>
        <end position="383"/>
    </location>
</feature>
<keyword evidence="8 12" id="KW-1015">Disulfide bond</keyword>
<feature type="binding site" evidence="11">
    <location>
        <position position="144"/>
    </location>
    <ligand>
        <name>Ca(2+)</name>
        <dbReference type="ChEBI" id="CHEBI:29108"/>
        <label>1</label>
    </ligand>
</feature>
<feature type="binding site" evidence="11">
    <location>
        <position position="250"/>
    </location>
    <ligand>
        <name>Ca(2+)</name>
        <dbReference type="ChEBI" id="CHEBI:29108"/>
        <label>1</label>
    </ligand>
</feature>
<evidence type="ECO:0000256" key="9">
    <source>
        <dbReference type="ARBA" id="ARBA00023180"/>
    </source>
</evidence>
<name>A0AAV2TBD1_CALDB</name>
<feature type="active site" evidence="10 13">
    <location>
        <position position="189"/>
    </location>
</feature>
<evidence type="ECO:0000313" key="16">
    <source>
        <dbReference type="EMBL" id="CAL5134151.1"/>
    </source>
</evidence>
<feature type="disulfide bond" evidence="12">
    <location>
        <begin position="274"/>
        <end position="299"/>
    </location>
</feature>
<dbReference type="GO" id="GO:0005576">
    <property type="term" value="C:extracellular region"/>
    <property type="evidence" value="ECO:0007669"/>
    <property type="project" value="UniProtKB-SubCell"/>
</dbReference>
<keyword evidence="5" id="KW-0378">Hydrolase</keyword>
<dbReference type="InterPro" id="IPR024079">
    <property type="entry name" value="MetalloPept_cat_dom_sf"/>
</dbReference>
<evidence type="ECO:0000256" key="13">
    <source>
        <dbReference type="PROSITE-ProRule" id="PRU00276"/>
    </source>
</evidence>
<feature type="chain" id="PRO_5043416230" description="Peptidase M12B domain-containing protein" evidence="14">
    <location>
        <begin position="20"/>
        <end position="623"/>
    </location>
</feature>
<evidence type="ECO:0000256" key="7">
    <source>
        <dbReference type="ARBA" id="ARBA00023049"/>
    </source>
</evidence>
<organism evidence="16 17">
    <name type="scientific">Calicophoron daubneyi</name>
    <name type="common">Rumen fluke</name>
    <name type="synonym">Paramphistomum daubneyi</name>
    <dbReference type="NCBI Taxonomy" id="300641"/>
    <lineage>
        <taxon>Eukaryota</taxon>
        <taxon>Metazoa</taxon>
        <taxon>Spiralia</taxon>
        <taxon>Lophotrochozoa</taxon>
        <taxon>Platyhelminthes</taxon>
        <taxon>Trematoda</taxon>
        <taxon>Digenea</taxon>
        <taxon>Plagiorchiida</taxon>
        <taxon>Pronocephalata</taxon>
        <taxon>Paramphistomoidea</taxon>
        <taxon>Paramphistomidae</taxon>
        <taxon>Calicophoron</taxon>
    </lineage>
</organism>
<keyword evidence="9" id="KW-0325">Glycoprotein</keyword>
<dbReference type="InterPro" id="IPR050439">
    <property type="entry name" value="ADAMTS_ADAMTS-like"/>
</dbReference>